<dbReference type="RefSeq" id="WP_344799646.1">
    <property type="nucleotide sequence ID" value="NZ_BAABBN010000012.1"/>
</dbReference>
<gene>
    <name evidence="1" type="ORF">GCM10022277_32520</name>
</gene>
<accession>A0ABP7N1J3</accession>
<protein>
    <submittedName>
        <fullName evidence="1">CopG family ribbon-helix-helix protein</fullName>
    </submittedName>
</protein>
<dbReference type="EMBL" id="BAABBN010000012">
    <property type="protein sequence ID" value="GAA3933412.1"/>
    <property type="molecule type" value="Genomic_DNA"/>
</dbReference>
<name>A0ABP7N1J3_9GAMM</name>
<sequence length="88" mass="9878">MGVTSVRLNSEVEGPLENLANKLDRSKNYLINQAIKEFVQRQSMKDARWEDTLEALSSIKAGKTVDGNEVTAWLESWGTEEELSPPKV</sequence>
<dbReference type="PANTHER" id="PTHR40688:SF2">
    <property type="entry name" value="RIBBON-HELIX-HELIX PROTEIN COPG DOMAIN-CONTAINING PROTEIN"/>
    <property type="match status" value="1"/>
</dbReference>
<proteinExistence type="predicted"/>
<dbReference type="InterPro" id="IPR052991">
    <property type="entry name" value="Non-func_TypeII_TA_Antitoxin"/>
</dbReference>
<reference evidence="2" key="1">
    <citation type="journal article" date="2019" name="Int. J. Syst. Evol. Microbiol.">
        <title>The Global Catalogue of Microorganisms (GCM) 10K type strain sequencing project: providing services to taxonomists for standard genome sequencing and annotation.</title>
        <authorList>
            <consortium name="The Broad Institute Genomics Platform"/>
            <consortium name="The Broad Institute Genome Sequencing Center for Infectious Disease"/>
            <person name="Wu L."/>
            <person name="Ma J."/>
        </authorList>
    </citation>
    <scope>NUCLEOTIDE SEQUENCE [LARGE SCALE GENOMIC DNA]</scope>
    <source>
        <strain evidence="2">JCM 17551</strain>
    </source>
</reference>
<keyword evidence="2" id="KW-1185">Reference proteome</keyword>
<dbReference type="CDD" id="cd22233">
    <property type="entry name" value="RHH_CopAso-like"/>
    <property type="match status" value="1"/>
</dbReference>
<evidence type="ECO:0000313" key="1">
    <source>
        <dbReference type="EMBL" id="GAA3933412.1"/>
    </source>
</evidence>
<organism evidence="1 2">
    <name type="scientific">Litoribacillus peritrichatus</name>
    <dbReference type="NCBI Taxonomy" id="718191"/>
    <lineage>
        <taxon>Bacteria</taxon>
        <taxon>Pseudomonadati</taxon>
        <taxon>Pseudomonadota</taxon>
        <taxon>Gammaproteobacteria</taxon>
        <taxon>Oceanospirillales</taxon>
        <taxon>Oceanospirillaceae</taxon>
        <taxon>Litoribacillus</taxon>
    </lineage>
</organism>
<dbReference type="InterPro" id="IPR010985">
    <property type="entry name" value="Ribbon_hlx_hlx"/>
</dbReference>
<dbReference type="SUPFAM" id="SSF47598">
    <property type="entry name" value="Ribbon-helix-helix"/>
    <property type="match status" value="1"/>
</dbReference>
<evidence type="ECO:0000313" key="2">
    <source>
        <dbReference type="Proteomes" id="UP001501565"/>
    </source>
</evidence>
<comment type="caution">
    <text evidence="1">The sequence shown here is derived from an EMBL/GenBank/DDBJ whole genome shotgun (WGS) entry which is preliminary data.</text>
</comment>
<dbReference type="PANTHER" id="PTHR40688">
    <property type="match status" value="1"/>
</dbReference>
<dbReference type="Proteomes" id="UP001501565">
    <property type="component" value="Unassembled WGS sequence"/>
</dbReference>